<comment type="caution">
    <text evidence="1">The sequence shown here is derived from an EMBL/GenBank/DDBJ whole genome shotgun (WGS) entry which is preliminary data.</text>
</comment>
<evidence type="ECO:0008006" key="3">
    <source>
        <dbReference type="Google" id="ProtNLM"/>
    </source>
</evidence>
<name>A0A315ZCG9_SEDFL</name>
<dbReference type="AlphaFoldDB" id="A0A315ZCG9"/>
<evidence type="ECO:0000313" key="1">
    <source>
        <dbReference type="EMBL" id="PWJ42434.1"/>
    </source>
</evidence>
<dbReference type="RefSeq" id="WP_109619373.1">
    <property type="nucleotide sequence ID" value="NZ_QGDO01000003.1"/>
</dbReference>
<dbReference type="EMBL" id="QGDO01000003">
    <property type="protein sequence ID" value="PWJ42434.1"/>
    <property type="molecule type" value="Genomic_DNA"/>
</dbReference>
<organism evidence="1 2">
    <name type="scientific">Sediminitomix flava</name>
    <dbReference type="NCBI Taxonomy" id="379075"/>
    <lineage>
        <taxon>Bacteria</taxon>
        <taxon>Pseudomonadati</taxon>
        <taxon>Bacteroidota</taxon>
        <taxon>Cytophagia</taxon>
        <taxon>Cytophagales</taxon>
        <taxon>Flammeovirgaceae</taxon>
        <taxon>Sediminitomix</taxon>
    </lineage>
</organism>
<dbReference type="Proteomes" id="UP000245535">
    <property type="component" value="Unassembled WGS sequence"/>
</dbReference>
<keyword evidence="2" id="KW-1185">Reference proteome</keyword>
<reference evidence="1 2" key="1">
    <citation type="submission" date="2018-03" db="EMBL/GenBank/DDBJ databases">
        <title>Genomic Encyclopedia of Archaeal and Bacterial Type Strains, Phase II (KMG-II): from individual species to whole genera.</title>
        <authorList>
            <person name="Goeker M."/>
        </authorList>
    </citation>
    <scope>NUCLEOTIDE SEQUENCE [LARGE SCALE GENOMIC DNA]</scope>
    <source>
        <strain evidence="1 2">DSM 28229</strain>
    </source>
</reference>
<proteinExistence type="predicted"/>
<accession>A0A315ZCG9</accession>
<gene>
    <name evidence="1" type="ORF">BC781_103686</name>
</gene>
<protein>
    <recommendedName>
        <fullName evidence="3">DUF2116 family Zn-ribbon domain-containing protein</fullName>
    </recommendedName>
</protein>
<sequence length="133" mass="15970">MPNLCQYCNTPLTVGRIDRKFCDSKCKASYHNQHRKQIAERELSINKLLRRNRNILKKACPEGKATIRKDILDSHGFSFEYFSNLYLTQKGHVYYFSYEYGYSPVKEGHIEKVLIVKWQDYMMKFNYDPWKKL</sequence>
<evidence type="ECO:0000313" key="2">
    <source>
        <dbReference type="Proteomes" id="UP000245535"/>
    </source>
</evidence>
<dbReference type="OrthoDB" id="5187906at2"/>